<dbReference type="PANTHER" id="PTHR10443:SF12">
    <property type="entry name" value="DIPEPTIDASE"/>
    <property type="match status" value="1"/>
</dbReference>
<dbReference type="GO" id="GO:0070573">
    <property type="term" value="F:metallodipeptidase activity"/>
    <property type="evidence" value="ECO:0007669"/>
    <property type="project" value="InterPro"/>
</dbReference>
<gene>
    <name evidence="1" type="ORF">GWO12_16470</name>
</gene>
<evidence type="ECO:0000313" key="1">
    <source>
        <dbReference type="EMBL" id="NIR76675.1"/>
    </source>
</evidence>
<dbReference type="EMBL" id="JAACAK010000141">
    <property type="protein sequence ID" value="NIR76675.1"/>
    <property type="molecule type" value="Genomic_DNA"/>
</dbReference>
<name>A0AAE4ZDM4_9BACT</name>
<dbReference type="CDD" id="cd01301">
    <property type="entry name" value="rDP_like"/>
    <property type="match status" value="1"/>
</dbReference>
<dbReference type="AlphaFoldDB" id="A0AAE4ZDM4"/>
<evidence type="ECO:0000313" key="2">
    <source>
        <dbReference type="Proteomes" id="UP000702544"/>
    </source>
</evidence>
<protein>
    <submittedName>
        <fullName evidence="1">Membrane dipeptidase</fullName>
    </submittedName>
</protein>
<comment type="caution">
    <text evidence="1">The sequence shown here is derived from an EMBL/GenBank/DDBJ whole genome shotgun (WGS) entry which is preliminary data.</text>
</comment>
<dbReference type="PANTHER" id="PTHR10443">
    <property type="entry name" value="MICROSOMAL DIPEPTIDASE"/>
    <property type="match status" value="1"/>
</dbReference>
<sequence length="372" mass="41125">MARRVLDRVPLIDGHNDLPWTIRMFEGAPRDVEAYDLRAPTTGHTDIPRLREGRVGAQFWSIYVPYGAAEEGDAARVQLEQFDIANRMIARYPDVLAPAYSASDIERVFGSGRIASLLGMEGGHVIENSLGALRAYYQAGARYMTLTHSNTLDWADSATDSAVHGGLTRFGVEVVREMNRMGMLVDLSHVSAETMHDVLDVAEAPVIFSHSSARALTDHPRNVPDDVLRRLPENGGVVMVTFVEPFVNTASMEWYDLPREERRQRPQPRATLADVADHVEHVREVAGIEHVGIGSDFDGISRGPAGLEDVSTFPNLFAELSRRGWSEEELAMLAGENVLRVMREVEAVARVLSRERRPSTATIEELDGEGAG</sequence>
<dbReference type="Proteomes" id="UP000702544">
    <property type="component" value="Unassembled WGS sequence"/>
</dbReference>
<reference evidence="1 2" key="1">
    <citation type="submission" date="2020-01" db="EMBL/GenBank/DDBJ databases">
        <title>Genomes assembled from Gulf of Kutch pelagic sediment metagenomes.</title>
        <authorList>
            <person name="Chandrashekar M."/>
            <person name="Mahajan M.S."/>
            <person name="Dave K.J."/>
            <person name="Vatsa P."/>
            <person name="Nathani N.M."/>
        </authorList>
    </citation>
    <scope>NUCLEOTIDE SEQUENCE [LARGE SCALE GENOMIC DNA]</scope>
    <source>
        <strain evidence="1">KS3-K002</strain>
    </source>
</reference>
<dbReference type="Pfam" id="PF01244">
    <property type="entry name" value="Peptidase_M19"/>
    <property type="match status" value="1"/>
</dbReference>
<dbReference type="GO" id="GO:0006508">
    <property type="term" value="P:proteolysis"/>
    <property type="evidence" value="ECO:0007669"/>
    <property type="project" value="InterPro"/>
</dbReference>
<proteinExistence type="predicted"/>
<dbReference type="Gene3D" id="3.20.20.140">
    <property type="entry name" value="Metal-dependent hydrolases"/>
    <property type="match status" value="1"/>
</dbReference>
<dbReference type="PROSITE" id="PS51365">
    <property type="entry name" value="RENAL_DIPEPTIDASE_2"/>
    <property type="match status" value="1"/>
</dbReference>
<dbReference type="InterPro" id="IPR008257">
    <property type="entry name" value="Pept_M19"/>
</dbReference>
<dbReference type="SUPFAM" id="SSF51556">
    <property type="entry name" value="Metallo-dependent hydrolases"/>
    <property type="match status" value="1"/>
</dbReference>
<dbReference type="InterPro" id="IPR032466">
    <property type="entry name" value="Metal_Hydrolase"/>
</dbReference>
<organism evidence="1 2">
    <name type="scientific">Candidatus Kutchimonas denitrificans</name>
    <dbReference type="NCBI Taxonomy" id="3056748"/>
    <lineage>
        <taxon>Bacteria</taxon>
        <taxon>Pseudomonadati</taxon>
        <taxon>Gemmatimonadota</taxon>
        <taxon>Gemmatimonadia</taxon>
        <taxon>Candidatus Palauibacterales</taxon>
        <taxon>Candidatus Palauibacteraceae</taxon>
        <taxon>Candidatus Kutchimonas</taxon>
    </lineage>
</organism>
<accession>A0AAE4ZDM4</accession>